<proteinExistence type="predicted"/>
<accession>A0A8X7C035</accession>
<organism evidence="1 2">
    <name type="scientific">Trichonephila inaurata madagascariensis</name>
    <dbReference type="NCBI Taxonomy" id="2747483"/>
    <lineage>
        <taxon>Eukaryota</taxon>
        <taxon>Metazoa</taxon>
        <taxon>Ecdysozoa</taxon>
        <taxon>Arthropoda</taxon>
        <taxon>Chelicerata</taxon>
        <taxon>Arachnida</taxon>
        <taxon>Araneae</taxon>
        <taxon>Araneomorphae</taxon>
        <taxon>Entelegynae</taxon>
        <taxon>Araneoidea</taxon>
        <taxon>Nephilidae</taxon>
        <taxon>Trichonephila</taxon>
        <taxon>Trichonephila inaurata</taxon>
    </lineage>
</organism>
<dbReference type="AlphaFoldDB" id="A0A8X7C035"/>
<dbReference type="EMBL" id="BMAV01006747">
    <property type="protein sequence ID" value="GFY48992.1"/>
    <property type="molecule type" value="Genomic_DNA"/>
</dbReference>
<gene>
    <name evidence="1" type="primary">NCL1_47922</name>
    <name evidence="1" type="ORF">TNIN_319421</name>
</gene>
<sequence length="104" mass="11971">MDDKIVLSQYGRDTENDLEKTFITLVPITTRPTNAFKGVRNEFRPQAYEEILNYLSQSAANNCSLLIQDKWTEVQVSNVSRLFTQSSLKWQNNFQDVIANSGHE</sequence>
<protein>
    <submittedName>
        <fullName evidence="1">Zinc finger protein 16</fullName>
    </submittedName>
</protein>
<comment type="caution">
    <text evidence="1">The sequence shown here is derived from an EMBL/GenBank/DDBJ whole genome shotgun (WGS) entry which is preliminary data.</text>
</comment>
<dbReference type="OrthoDB" id="10434661at2759"/>
<evidence type="ECO:0000313" key="2">
    <source>
        <dbReference type="Proteomes" id="UP000886998"/>
    </source>
</evidence>
<name>A0A8X7C035_9ARAC</name>
<reference evidence="1" key="1">
    <citation type="submission" date="2020-08" db="EMBL/GenBank/DDBJ databases">
        <title>Multicomponent nature underlies the extraordinary mechanical properties of spider dragline silk.</title>
        <authorList>
            <person name="Kono N."/>
            <person name="Nakamura H."/>
            <person name="Mori M."/>
            <person name="Yoshida Y."/>
            <person name="Ohtoshi R."/>
            <person name="Malay A.D."/>
            <person name="Moran D.A.P."/>
            <person name="Tomita M."/>
            <person name="Numata K."/>
            <person name="Arakawa K."/>
        </authorList>
    </citation>
    <scope>NUCLEOTIDE SEQUENCE</scope>
</reference>
<evidence type="ECO:0000313" key="1">
    <source>
        <dbReference type="EMBL" id="GFY48992.1"/>
    </source>
</evidence>
<keyword evidence="2" id="KW-1185">Reference proteome</keyword>
<dbReference type="Proteomes" id="UP000886998">
    <property type="component" value="Unassembled WGS sequence"/>
</dbReference>